<dbReference type="Proteomes" id="UP000885738">
    <property type="component" value="Unassembled WGS sequence"/>
</dbReference>
<comment type="similarity">
    <text evidence="1">Belongs to the Mg-chelatase subunits D/I family. ComM subfamily.</text>
</comment>
<dbReference type="SUPFAM" id="SSF54211">
    <property type="entry name" value="Ribosomal protein S5 domain 2-like"/>
    <property type="match status" value="1"/>
</dbReference>
<dbReference type="Gene3D" id="3.30.230.10">
    <property type="match status" value="1"/>
</dbReference>
<dbReference type="PROSITE" id="PS00676">
    <property type="entry name" value="SIGMA54_INTERACT_2"/>
    <property type="match status" value="1"/>
</dbReference>
<organism evidence="5">
    <name type="scientific">Desulfofervidus auxilii</name>
    <dbReference type="NCBI Taxonomy" id="1621989"/>
    <lineage>
        <taxon>Bacteria</taxon>
        <taxon>Pseudomonadati</taxon>
        <taxon>Thermodesulfobacteriota</taxon>
        <taxon>Candidatus Desulfofervidia</taxon>
        <taxon>Candidatus Desulfofervidales</taxon>
        <taxon>Candidatus Desulfofervidaceae</taxon>
        <taxon>Candidatus Desulfofervidus</taxon>
    </lineage>
</organism>
<proteinExistence type="inferred from homology"/>
<dbReference type="GO" id="GO:0003677">
    <property type="term" value="F:DNA binding"/>
    <property type="evidence" value="ECO:0007669"/>
    <property type="project" value="InterPro"/>
</dbReference>
<dbReference type="InterPro" id="IPR014721">
    <property type="entry name" value="Ribsml_uS5_D2-typ_fold_subgr"/>
</dbReference>
<name>A0A7C2A8T5_DESA2</name>
<dbReference type="InterPro" id="IPR003593">
    <property type="entry name" value="AAA+_ATPase"/>
</dbReference>
<dbReference type="InterPro" id="IPR001208">
    <property type="entry name" value="MCM_dom"/>
</dbReference>
<keyword evidence="3 5" id="KW-0067">ATP-binding</keyword>
<protein>
    <submittedName>
        <fullName evidence="5">ATP-binding protein</fullName>
    </submittedName>
</protein>
<evidence type="ECO:0000313" key="5">
    <source>
        <dbReference type="EMBL" id="HEC68215.1"/>
    </source>
</evidence>
<dbReference type="SMART" id="SM00382">
    <property type="entry name" value="AAA"/>
    <property type="match status" value="1"/>
</dbReference>
<comment type="caution">
    <text evidence="5">The sequence shown here is derived from an EMBL/GenBank/DDBJ whole genome shotgun (WGS) entry which is preliminary data.</text>
</comment>
<dbReference type="Gene3D" id="3.40.50.300">
    <property type="entry name" value="P-loop containing nucleotide triphosphate hydrolases"/>
    <property type="match status" value="1"/>
</dbReference>
<sequence>MLAKILSSALSGIDAYQVEVEVDIQHGLPAWTTVGLPDTVVKESKDRIRAAIKNCGYQFPVDKVTVNLAPASQKKEGSSFDLPIALGILAASGQIKPKKLKEYMFLGELSLDGHIKSVRGVLPVALLAKKNKLKGVIIPKANMAEAAVIPQIEVIPAENLSQIVEFLNGLTEIPQVRIDQEEIFKQEYNYEVDFQEVKGQAHAKRALEIAAAGGHNVLMIGPPGTGKTMLARRLPTILPPIRFEEALETTRIYSVAGLLPPGQALITKRPFRAPHHTISDAGLIGGGQTPRPGEATLAHNGILFLDELPEFRRNVLEALRQPLEDGMITVARVGATVSYPARFMLVCAMNPCPCGFLGDSKHQCTCSYLQIQRYRAKVSGPLLDRIDLHIEVPAVNYQDLSQPLKSESSVEVRKRVEAARAIQNQRFAKRKIYCNAQMGTKLVNKFCVPDKTGKTLLETAMERLGLSARAYTRILKIARTIADLEAEEKILPQHIAEAIQYRTFDREII</sequence>
<dbReference type="GO" id="GO:0005524">
    <property type="term" value="F:ATP binding"/>
    <property type="evidence" value="ECO:0007669"/>
    <property type="project" value="UniProtKB-KW"/>
</dbReference>
<gene>
    <name evidence="5" type="ORF">ENI35_05335</name>
</gene>
<dbReference type="Pfam" id="PF13335">
    <property type="entry name" value="Mg_chelatase_C"/>
    <property type="match status" value="1"/>
</dbReference>
<accession>A0A7C2A8T5</accession>
<dbReference type="SUPFAM" id="SSF52540">
    <property type="entry name" value="P-loop containing nucleoside triphosphate hydrolases"/>
    <property type="match status" value="1"/>
</dbReference>
<dbReference type="Pfam" id="PF13541">
    <property type="entry name" value="ChlI"/>
    <property type="match status" value="1"/>
</dbReference>
<dbReference type="NCBIfam" id="TIGR00368">
    <property type="entry name" value="YifB family Mg chelatase-like AAA ATPase"/>
    <property type="match status" value="1"/>
</dbReference>
<evidence type="ECO:0000256" key="3">
    <source>
        <dbReference type="ARBA" id="ARBA00022840"/>
    </source>
</evidence>
<feature type="domain" description="AAA+ ATPase" evidence="4">
    <location>
        <begin position="213"/>
        <end position="396"/>
    </location>
</feature>
<keyword evidence="2" id="KW-0547">Nucleotide-binding</keyword>
<dbReference type="InterPro" id="IPR045006">
    <property type="entry name" value="CHLI-like"/>
</dbReference>
<dbReference type="PANTHER" id="PTHR32039">
    <property type="entry name" value="MAGNESIUM-CHELATASE SUBUNIT CHLI"/>
    <property type="match status" value="1"/>
</dbReference>
<dbReference type="InterPro" id="IPR025943">
    <property type="entry name" value="Sigma_54_int_dom_ATP-bd_2"/>
</dbReference>
<dbReference type="AlphaFoldDB" id="A0A7C2A8T5"/>
<reference evidence="5" key="1">
    <citation type="journal article" date="2020" name="mSystems">
        <title>Genome- and Community-Level Interaction Insights into Carbon Utilization and Element Cycling Functions of Hydrothermarchaeota in Hydrothermal Sediment.</title>
        <authorList>
            <person name="Zhou Z."/>
            <person name="Liu Y."/>
            <person name="Xu W."/>
            <person name="Pan J."/>
            <person name="Luo Z.H."/>
            <person name="Li M."/>
        </authorList>
    </citation>
    <scope>NUCLEOTIDE SEQUENCE [LARGE SCALE GENOMIC DNA]</scope>
    <source>
        <strain evidence="5">HyVt-389</strain>
    </source>
</reference>
<dbReference type="Pfam" id="PF01078">
    <property type="entry name" value="Mg_chelatase"/>
    <property type="match status" value="1"/>
</dbReference>
<dbReference type="InterPro" id="IPR000523">
    <property type="entry name" value="Mg_chelatse_chII-like_cat_dom"/>
</dbReference>
<dbReference type="InterPro" id="IPR004482">
    <property type="entry name" value="Mg_chelat-rel"/>
</dbReference>
<dbReference type="InterPro" id="IPR027417">
    <property type="entry name" value="P-loop_NTPase"/>
</dbReference>
<dbReference type="EMBL" id="DRIH01000187">
    <property type="protein sequence ID" value="HEC68215.1"/>
    <property type="molecule type" value="Genomic_DNA"/>
</dbReference>
<dbReference type="PRINTS" id="PR01657">
    <property type="entry name" value="MCMFAMILY"/>
</dbReference>
<dbReference type="InterPro" id="IPR025158">
    <property type="entry name" value="Mg_chelat-rel_C"/>
</dbReference>
<evidence type="ECO:0000256" key="2">
    <source>
        <dbReference type="ARBA" id="ARBA00022741"/>
    </source>
</evidence>
<evidence type="ECO:0000256" key="1">
    <source>
        <dbReference type="ARBA" id="ARBA00006354"/>
    </source>
</evidence>
<dbReference type="InterPro" id="IPR020568">
    <property type="entry name" value="Ribosomal_Su5_D2-typ_SF"/>
</dbReference>
<dbReference type="PANTHER" id="PTHR32039:SF7">
    <property type="entry name" value="COMPETENCE PROTEIN COMM"/>
    <property type="match status" value="1"/>
</dbReference>
<evidence type="ECO:0000259" key="4">
    <source>
        <dbReference type="SMART" id="SM00382"/>
    </source>
</evidence>